<proteinExistence type="predicted"/>
<organism evidence="4 5">
    <name type="scientific">Corvus moneduloides</name>
    <name type="common">New Caledonian crow</name>
    <dbReference type="NCBI Taxonomy" id="1196302"/>
    <lineage>
        <taxon>Eukaryota</taxon>
        <taxon>Metazoa</taxon>
        <taxon>Chordata</taxon>
        <taxon>Craniata</taxon>
        <taxon>Vertebrata</taxon>
        <taxon>Euteleostomi</taxon>
        <taxon>Archelosauria</taxon>
        <taxon>Archosauria</taxon>
        <taxon>Dinosauria</taxon>
        <taxon>Saurischia</taxon>
        <taxon>Theropoda</taxon>
        <taxon>Coelurosauria</taxon>
        <taxon>Aves</taxon>
        <taxon>Neognathae</taxon>
        <taxon>Neoaves</taxon>
        <taxon>Telluraves</taxon>
        <taxon>Australaves</taxon>
        <taxon>Passeriformes</taxon>
        <taxon>Corvoidea</taxon>
        <taxon>Corvidae</taxon>
        <taxon>Corvus</taxon>
    </lineage>
</organism>
<evidence type="ECO:0000313" key="5">
    <source>
        <dbReference type="Proteomes" id="UP000694553"/>
    </source>
</evidence>
<evidence type="ECO:0000256" key="1">
    <source>
        <dbReference type="SAM" id="Coils"/>
    </source>
</evidence>
<evidence type="ECO:0000256" key="3">
    <source>
        <dbReference type="SAM" id="Phobius"/>
    </source>
</evidence>
<feature type="compositionally biased region" description="Basic and acidic residues" evidence="2">
    <location>
        <begin position="86"/>
        <end position="99"/>
    </location>
</feature>
<feature type="region of interest" description="Disordered" evidence="2">
    <location>
        <begin position="14"/>
        <end position="180"/>
    </location>
</feature>
<accession>A0A8C3EKH3</accession>
<accession>A0A8U7NN67</accession>
<feature type="compositionally biased region" description="Polar residues" evidence="2">
    <location>
        <begin position="163"/>
        <end position="180"/>
    </location>
</feature>
<reference evidence="4" key="2">
    <citation type="submission" date="2025-08" db="UniProtKB">
        <authorList>
            <consortium name="Ensembl"/>
        </authorList>
    </citation>
    <scope>IDENTIFICATION</scope>
</reference>
<keyword evidence="3" id="KW-0472">Membrane</keyword>
<dbReference type="PANTHER" id="PTHR15715">
    <property type="entry name" value="CENTROSOMAL PROTEIN OF 170 KDA"/>
    <property type="match status" value="1"/>
</dbReference>
<dbReference type="AlphaFoldDB" id="A0A8C3EKH3"/>
<feature type="compositionally biased region" description="Basic and acidic residues" evidence="2">
    <location>
        <begin position="50"/>
        <end position="74"/>
    </location>
</feature>
<dbReference type="Proteomes" id="UP000694553">
    <property type="component" value="Unassembled WGS sequence"/>
</dbReference>
<feature type="region of interest" description="Disordered" evidence="2">
    <location>
        <begin position="444"/>
        <end position="489"/>
    </location>
</feature>
<gene>
    <name evidence="4" type="primary">TRAF3IP3</name>
</gene>
<reference evidence="4" key="3">
    <citation type="submission" date="2025-09" db="UniProtKB">
        <authorList>
            <consortium name="Ensembl"/>
        </authorList>
    </citation>
    <scope>IDENTIFICATION</scope>
</reference>
<keyword evidence="3" id="KW-0812">Transmembrane</keyword>
<keyword evidence="5" id="KW-1185">Reference proteome</keyword>
<keyword evidence="1" id="KW-0175">Coiled coil</keyword>
<reference evidence="5" key="1">
    <citation type="submission" date="2019-10" db="EMBL/GenBank/DDBJ databases">
        <title>Corvus moneduloides (New Caledonian crow) genome, bCorMon1, primary haplotype.</title>
        <authorList>
            <person name="Rutz C."/>
            <person name="Fungtammasan C."/>
            <person name="Mountcastle J."/>
            <person name="Formenti G."/>
            <person name="Chow W."/>
            <person name="Howe K."/>
            <person name="Steele M.P."/>
            <person name="Fernandes J."/>
            <person name="Gilbert M.T.P."/>
            <person name="Fedrigo O."/>
            <person name="Jarvis E.D."/>
            <person name="Gemmell N."/>
        </authorList>
    </citation>
    <scope>NUCLEOTIDE SEQUENCE [LARGE SCALE GENOMIC DNA]</scope>
</reference>
<feature type="transmembrane region" description="Helical" evidence="3">
    <location>
        <begin position="550"/>
        <end position="569"/>
    </location>
</feature>
<dbReference type="Ensembl" id="ENSCMUT00000022570.2">
    <property type="protein sequence ID" value="ENSCMUP00000021009.2"/>
    <property type="gene ID" value="ENSCMUG00000012955.2"/>
</dbReference>
<dbReference type="CDD" id="cd21912">
    <property type="entry name" value="CC1_T3JAM"/>
    <property type="match status" value="1"/>
</dbReference>
<name>A0A8C3EKH3_CORMO</name>
<feature type="coiled-coil region" evidence="1">
    <location>
        <begin position="500"/>
        <end position="534"/>
    </location>
</feature>
<protein>
    <submittedName>
        <fullName evidence="4">TRAF3 interacting protein 3</fullName>
    </submittedName>
</protein>
<evidence type="ECO:0000313" key="4">
    <source>
        <dbReference type="Ensembl" id="ENSCMUP00000021009.2"/>
    </source>
</evidence>
<feature type="coiled-coil region" evidence="1">
    <location>
        <begin position="242"/>
        <end position="429"/>
    </location>
</feature>
<keyword evidence="3" id="KW-1133">Transmembrane helix</keyword>
<sequence length="571" mass="65088">MKRAVGACSCLITPGSCTALEGRTGPLGPGQRPRGDEPTMPRRARPQRRRPGESYEERSERRQEAREGLRRRDNATACRPPARPARRPEHSPRQREFLRRRNLAGEAEGTLPGQEPEARTPPDPSSRVEPSPSILLQHPRSCPTLSPAQSLLHLSIPQGRGDSVNTQGTQTLPDASTAVKDSSQQTDWGIAVLNKEMVQLSNYLKEALHRELLLKQKMVILQELLSTLLQASEKSWQGQLNEDKLRCKLRVLENQLQACTQSYSKECVKKILIEMEDQKQTYEQKAKEALQKMLEDKLQAEQQLQNSQRSLAETREDLALWKEHDTALKAELTKVTTAHTELKNSFQSLQSEFQRADAQNERLSRELQVLREEHTELLQRASALRSDNDRQAGHIRHIQDKLQKEQEQKVTLEATISHLQNLIHNQNNQQESQEVMVQRKDQVFTTQTPPLTPAKEKQNSLLEHPEEEGTESLKDEMQKRTSQLTAKEDEVHEDTWAAELGRARGQCSKLRSELEALSEEYQSCLTRLRQCRDELNRSHGSQAQRQRGHWIPLLVAVVAVAVATFLASYRL</sequence>
<dbReference type="InterPro" id="IPR051176">
    <property type="entry name" value="Cent_Immune-Sig_Mod"/>
</dbReference>
<evidence type="ECO:0000256" key="2">
    <source>
        <dbReference type="SAM" id="MobiDB-lite"/>
    </source>
</evidence>
<dbReference type="PANTHER" id="PTHR15715:SF21">
    <property type="entry name" value="TRAF3-INTERACTING JNK-ACTIVATING MODULATOR"/>
    <property type="match status" value="1"/>
</dbReference>